<dbReference type="Pfam" id="PF07291">
    <property type="entry name" value="MauE"/>
    <property type="match status" value="1"/>
</dbReference>
<feature type="transmembrane region" description="Helical" evidence="5">
    <location>
        <begin position="92"/>
        <end position="113"/>
    </location>
</feature>
<evidence type="ECO:0000313" key="8">
    <source>
        <dbReference type="Proteomes" id="UP001595824"/>
    </source>
</evidence>
<sequence length="169" mass="17820">MTTRFTTRTPAPARGDRVRRALPGLSTAVRLALALVWGWAGWTKIQDPAASVQAVRAFRILPEALVTPVGHGLPALELAFAGLLLAGLRVRLAAVLSALLLTGFLAGIVQAWARGLSIDCGCFGGGGEVDSADTHYLREVLRDAGLLVLSAWAARWPVSRFSLDAALAP</sequence>
<name>A0ABV8TE38_9ACTN</name>
<organism evidence="7 8">
    <name type="scientific">Streptomyces andamanensis</name>
    <dbReference type="NCBI Taxonomy" id="1565035"/>
    <lineage>
        <taxon>Bacteria</taxon>
        <taxon>Bacillati</taxon>
        <taxon>Actinomycetota</taxon>
        <taxon>Actinomycetes</taxon>
        <taxon>Kitasatosporales</taxon>
        <taxon>Streptomycetaceae</taxon>
        <taxon>Streptomyces</taxon>
    </lineage>
</organism>
<dbReference type="RefSeq" id="WP_381739211.1">
    <property type="nucleotide sequence ID" value="NZ_JBHSDP010000014.1"/>
</dbReference>
<proteinExistence type="predicted"/>
<gene>
    <name evidence="7" type="ORF">ACFPC0_13780</name>
</gene>
<accession>A0ABV8TE38</accession>
<dbReference type="EMBL" id="JBHSDP010000014">
    <property type="protein sequence ID" value="MFC4328873.1"/>
    <property type="molecule type" value="Genomic_DNA"/>
</dbReference>
<feature type="transmembrane region" description="Helical" evidence="5">
    <location>
        <begin position="60"/>
        <end position="85"/>
    </location>
</feature>
<dbReference type="Proteomes" id="UP001595824">
    <property type="component" value="Unassembled WGS sequence"/>
</dbReference>
<feature type="transmembrane region" description="Helical" evidence="5">
    <location>
        <begin position="21"/>
        <end position="40"/>
    </location>
</feature>
<keyword evidence="4 5" id="KW-0472">Membrane</keyword>
<comment type="caution">
    <text evidence="7">The sequence shown here is derived from an EMBL/GenBank/DDBJ whole genome shotgun (WGS) entry which is preliminary data.</text>
</comment>
<keyword evidence="2 5" id="KW-0812">Transmembrane</keyword>
<evidence type="ECO:0000259" key="6">
    <source>
        <dbReference type="Pfam" id="PF07291"/>
    </source>
</evidence>
<feature type="domain" description="Methylamine utilisation protein MauE" evidence="6">
    <location>
        <begin position="25"/>
        <end position="153"/>
    </location>
</feature>
<protein>
    <submittedName>
        <fullName evidence="7">MauE/DoxX family redox-associated membrane protein</fullName>
    </submittedName>
</protein>
<evidence type="ECO:0000256" key="5">
    <source>
        <dbReference type="SAM" id="Phobius"/>
    </source>
</evidence>
<evidence type="ECO:0000256" key="4">
    <source>
        <dbReference type="ARBA" id="ARBA00023136"/>
    </source>
</evidence>
<reference evidence="8" key="1">
    <citation type="journal article" date="2019" name="Int. J. Syst. Evol. Microbiol.">
        <title>The Global Catalogue of Microorganisms (GCM) 10K type strain sequencing project: providing services to taxonomists for standard genome sequencing and annotation.</title>
        <authorList>
            <consortium name="The Broad Institute Genomics Platform"/>
            <consortium name="The Broad Institute Genome Sequencing Center for Infectious Disease"/>
            <person name="Wu L."/>
            <person name="Ma J."/>
        </authorList>
    </citation>
    <scope>NUCLEOTIDE SEQUENCE [LARGE SCALE GENOMIC DNA]</scope>
    <source>
        <strain evidence="8">PCU 347</strain>
    </source>
</reference>
<evidence type="ECO:0000256" key="1">
    <source>
        <dbReference type="ARBA" id="ARBA00004141"/>
    </source>
</evidence>
<keyword evidence="8" id="KW-1185">Reference proteome</keyword>
<evidence type="ECO:0000256" key="2">
    <source>
        <dbReference type="ARBA" id="ARBA00022692"/>
    </source>
</evidence>
<comment type="subcellular location">
    <subcellularLocation>
        <location evidence="1">Membrane</location>
        <topology evidence="1">Multi-pass membrane protein</topology>
    </subcellularLocation>
</comment>
<evidence type="ECO:0000256" key="3">
    <source>
        <dbReference type="ARBA" id="ARBA00022989"/>
    </source>
</evidence>
<dbReference type="InterPro" id="IPR009908">
    <property type="entry name" value="Methylamine_util_MauE"/>
</dbReference>
<keyword evidence="3 5" id="KW-1133">Transmembrane helix</keyword>
<evidence type="ECO:0000313" key="7">
    <source>
        <dbReference type="EMBL" id="MFC4328873.1"/>
    </source>
</evidence>